<dbReference type="GO" id="GO:0009007">
    <property type="term" value="F:site-specific DNA-methyltransferase (adenine-specific) activity"/>
    <property type="evidence" value="ECO:0007669"/>
    <property type="project" value="UniProtKB-EC"/>
</dbReference>
<evidence type="ECO:0000256" key="3">
    <source>
        <dbReference type="ARBA" id="ARBA00022691"/>
    </source>
</evidence>
<dbReference type="InterPro" id="IPR029063">
    <property type="entry name" value="SAM-dependent_MTases_sf"/>
</dbReference>
<dbReference type="PRINTS" id="PR00505">
    <property type="entry name" value="D12N6MTFRASE"/>
</dbReference>
<proteinExistence type="predicted"/>
<evidence type="ECO:0000313" key="5">
    <source>
        <dbReference type="Proteomes" id="UP000809273"/>
    </source>
</evidence>
<accession>A0A9D8PN95</accession>
<keyword evidence="3" id="KW-0949">S-adenosyl-L-methionine</keyword>
<dbReference type="Gene3D" id="3.40.50.150">
    <property type="entry name" value="Vaccinia Virus protein VP39"/>
    <property type="match status" value="1"/>
</dbReference>
<dbReference type="EMBL" id="JAFGIX010000032">
    <property type="protein sequence ID" value="MBN1572914.1"/>
    <property type="molecule type" value="Genomic_DNA"/>
</dbReference>
<sequence>MATQQPLFEDAFVRFPSTRYQGSKAKIVEWIIENIREFEFSNCLDAFGGTGVVGYHLKKEGKCVTYNDLLKFNYYFGLSLIENNETILEKNEIDFILSYHPQRKYPTFVQDNFSDIYFNDEENVWIDKIIANLKEFEDPYKFATGFFALCQACIIKRPYNLFHRKNLYIRNSEVERSFGNKTTWDKPFDFWFVNFVNEANKAVFDNGKNNKSLNLNILEVPTDFDLVYIDTPYISKRGVAVDYYGFYHFLEGLTIYDSWGKNIDYKSKHRRLKMRPNEWTNRKEIYSAFDNLFYRFKDSILVVSYRSDGIPSENELETIMKKYKRNVRIERFGNYKYVLSKNEKSQEILLIGF</sequence>
<evidence type="ECO:0000256" key="1">
    <source>
        <dbReference type="ARBA" id="ARBA00022603"/>
    </source>
</evidence>
<comment type="caution">
    <text evidence="4">The sequence shown here is derived from an EMBL/GenBank/DDBJ whole genome shotgun (WGS) entry which is preliminary data.</text>
</comment>
<gene>
    <name evidence="4" type="ORF">JW984_06940</name>
</gene>
<dbReference type="Proteomes" id="UP000809273">
    <property type="component" value="Unassembled WGS sequence"/>
</dbReference>
<name>A0A9D8PN95_9DELT</name>
<evidence type="ECO:0000313" key="4">
    <source>
        <dbReference type="EMBL" id="MBN1572914.1"/>
    </source>
</evidence>
<keyword evidence="2" id="KW-0808">Transferase</keyword>
<dbReference type="GO" id="GO:0009307">
    <property type="term" value="P:DNA restriction-modification system"/>
    <property type="evidence" value="ECO:0007669"/>
    <property type="project" value="InterPro"/>
</dbReference>
<reference evidence="4" key="1">
    <citation type="journal article" date="2021" name="Environ. Microbiol.">
        <title>Genomic characterization of three novel Desulfobacterota classes expand the metabolic and phylogenetic diversity of the phylum.</title>
        <authorList>
            <person name="Murphy C.L."/>
            <person name="Biggerstaff J."/>
            <person name="Eichhorn A."/>
            <person name="Ewing E."/>
            <person name="Shahan R."/>
            <person name="Soriano D."/>
            <person name="Stewart S."/>
            <person name="VanMol K."/>
            <person name="Walker R."/>
            <person name="Walters P."/>
            <person name="Elshahed M.S."/>
            <person name="Youssef N.H."/>
        </authorList>
    </citation>
    <scope>NUCLEOTIDE SEQUENCE</scope>
    <source>
        <strain evidence="4">Zod_Metabat.24</strain>
    </source>
</reference>
<dbReference type="SUPFAM" id="SSF53335">
    <property type="entry name" value="S-adenosyl-L-methionine-dependent methyltransferases"/>
    <property type="match status" value="1"/>
</dbReference>
<protein>
    <submittedName>
        <fullName evidence="4">DNA adenine methylase</fullName>
    </submittedName>
</protein>
<dbReference type="Pfam" id="PF02086">
    <property type="entry name" value="MethyltransfD12"/>
    <property type="match status" value="1"/>
</dbReference>
<organism evidence="4 5">
    <name type="scientific">Candidatus Zymogenus saltonus</name>
    <dbReference type="NCBI Taxonomy" id="2844893"/>
    <lineage>
        <taxon>Bacteria</taxon>
        <taxon>Deltaproteobacteria</taxon>
        <taxon>Candidatus Zymogenia</taxon>
        <taxon>Candidatus Zymogeniales</taxon>
        <taxon>Candidatus Zymogenaceae</taxon>
        <taxon>Candidatus Zymogenus</taxon>
    </lineage>
</organism>
<keyword evidence="1 4" id="KW-0489">Methyltransferase</keyword>
<dbReference type="GO" id="GO:0032259">
    <property type="term" value="P:methylation"/>
    <property type="evidence" value="ECO:0007669"/>
    <property type="project" value="UniProtKB-KW"/>
</dbReference>
<reference evidence="4" key="2">
    <citation type="submission" date="2021-01" db="EMBL/GenBank/DDBJ databases">
        <authorList>
            <person name="Hahn C.R."/>
            <person name="Youssef N.H."/>
            <person name="Elshahed M."/>
        </authorList>
    </citation>
    <scope>NUCLEOTIDE SEQUENCE</scope>
    <source>
        <strain evidence="4">Zod_Metabat.24</strain>
    </source>
</reference>
<evidence type="ECO:0000256" key="2">
    <source>
        <dbReference type="ARBA" id="ARBA00022679"/>
    </source>
</evidence>
<dbReference type="AlphaFoldDB" id="A0A9D8PN95"/>
<dbReference type="InterPro" id="IPR012327">
    <property type="entry name" value="MeTrfase_D12"/>
</dbReference>